<dbReference type="GO" id="GO:0006351">
    <property type="term" value="P:DNA-templated transcription"/>
    <property type="evidence" value="ECO:0007669"/>
    <property type="project" value="TreeGrafter"/>
</dbReference>
<dbReference type="InterPro" id="IPR036390">
    <property type="entry name" value="WH_DNA-bd_sf"/>
</dbReference>
<keyword evidence="2" id="KW-0805">Transcription regulation</keyword>
<dbReference type="InterPro" id="IPR058163">
    <property type="entry name" value="LysR-type_TF_proteobact-type"/>
</dbReference>
<evidence type="ECO:0000259" key="5">
    <source>
        <dbReference type="PROSITE" id="PS50931"/>
    </source>
</evidence>
<dbReference type="SUPFAM" id="SSF46785">
    <property type="entry name" value="Winged helix' DNA-binding domain"/>
    <property type="match status" value="1"/>
</dbReference>
<sequence>MIAPRRFLPSIPSLLALEAVDRLGSATAAGQELSLTHSAVSRQLKLLEGQLGVTLLVREGKGLTLTAAGASYARSVRDCLQDLAQASLRLRASGPRDSLSLALPPSFGLYWMGPRLHAFLRAHPEILVNQSTRSARFDFAREKFDAAVHYGPEDWPGVHYLPLTRDRVIPMAAPGLLAGGPLTAEAIRGRPLLHLDSRPGAWEEWFTQHGVEAGQLRGMLFDQFSPMAEAAAAGFGLALLPDFLAEAERARGRLVPAFPDYLEMDRSYALVWPRNAEPKPALDLLIAWLKTSEALPLQRRRPL</sequence>
<feature type="domain" description="HTH lysR-type" evidence="5">
    <location>
        <begin position="9"/>
        <end position="66"/>
    </location>
</feature>
<dbReference type="SUPFAM" id="SSF53850">
    <property type="entry name" value="Periplasmic binding protein-like II"/>
    <property type="match status" value="1"/>
</dbReference>
<evidence type="ECO:0000256" key="4">
    <source>
        <dbReference type="ARBA" id="ARBA00023163"/>
    </source>
</evidence>
<evidence type="ECO:0000256" key="1">
    <source>
        <dbReference type="ARBA" id="ARBA00009437"/>
    </source>
</evidence>
<dbReference type="InterPro" id="IPR005119">
    <property type="entry name" value="LysR_subst-bd"/>
</dbReference>
<evidence type="ECO:0000256" key="3">
    <source>
        <dbReference type="ARBA" id="ARBA00023125"/>
    </source>
</evidence>
<keyword evidence="7" id="KW-1185">Reference proteome</keyword>
<accession>A0A1X6ZMV1</accession>
<gene>
    <name evidence="6" type="primary">gcvA_7</name>
    <name evidence="6" type="ORF">PSM7751_02753</name>
</gene>
<dbReference type="GO" id="GO:0043565">
    <property type="term" value="F:sequence-specific DNA binding"/>
    <property type="evidence" value="ECO:0007669"/>
    <property type="project" value="TreeGrafter"/>
</dbReference>
<evidence type="ECO:0000313" key="6">
    <source>
        <dbReference type="EMBL" id="SLN55829.1"/>
    </source>
</evidence>
<protein>
    <submittedName>
        <fullName evidence="6">Glycine cleavage system transcriptional activator</fullName>
    </submittedName>
</protein>
<reference evidence="6 7" key="1">
    <citation type="submission" date="2017-03" db="EMBL/GenBank/DDBJ databases">
        <authorList>
            <person name="Afonso C.L."/>
            <person name="Miller P.J."/>
            <person name="Scott M.A."/>
            <person name="Spackman E."/>
            <person name="Goraichik I."/>
            <person name="Dimitrov K.M."/>
            <person name="Suarez D.L."/>
            <person name="Swayne D.E."/>
        </authorList>
    </citation>
    <scope>NUCLEOTIDE SEQUENCE [LARGE SCALE GENOMIC DNA]</scope>
    <source>
        <strain evidence="6 7">CECT 7751</strain>
    </source>
</reference>
<dbReference type="AlphaFoldDB" id="A0A1X6ZMV1"/>
<evidence type="ECO:0000256" key="2">
    <source>
        <dbReference type="ARBA" id="ARBA00023015"/>
    </source>
</evidence>
<dbReference type="EMBL" id="FWFN01000005">
    <property type="protein sequence ID" value="SLN55829.1"/>
    <property type="molecule type" value="Genomic_DNA"/>
</dbReference>
<dbReference type="GO" id="GO:0003700">
    <property type="term" value="F:DNA-binding transcription factor activity"/>
    <property type="evidence" value="ECO:0007669"/>
    <property type="project" value="InterPro"/>
</dbReference>
<dbReference type="Pfam" id="PF03466">
    <property type="entry name" value="LysR_substrate"/>
    <property type="match status" value="1"/>
</dbReference>
<evidence type="ECO:0000313" key="7">
    <source>
        <dbReference type="Proteomes" id="UP000193963"/>
    </source>
</evidence>
<comment type="similarity">
    <text evidence="1">Belongs to the LysR transcriptional regulatory family.</text>
</comment>
<dbReference type="Gene3D" id="1.10.10.10">
    <property type="entry name" value="Winged helix-like DNA-binding domain superfamily/Winged helix DNA-binding domain"/>
    <property type="match status" value="1"/>
</dbReference>
<organism evidence="6 7">
    <name type="scientific">Pseudooceanicola marinus</name>
    <dbReference type="NCBI Taxonomy" id="396013"/>
    <lineage>
        <taxon>Bacteria</taxon>
        <taxon>Pseudomonadati</taxon>
        <taxon>Pseudomonadota</taxon>
        <taxon>Alphaproteobacteria</taxon>
        <taxon>Rhodobacterales</taxon>
        <taxon>Paracoccaceae</taxon>
        <taxon>Pseudooceanicola</taxon>
    </lineage>
</organism>
<keyword evidence="4" id="KW-0804">Transcription</keyword>
<dbReference type="PANTHER" id="PTHR30537">
    <property type="entry name" value="HTH-TYPE TRANSCRIPTIONAL REGULATOR"/>
    <property type="match status" value="1"/>
</dbReference>
<dbReference type="RefSeq" id="WP_085888781.1">
    <property type="nucleotide sequence ID" value="NZ_FWFN01000005.1"/>
</dbReference>
<name>A0A1X6ZMV1_9RHOB</name>
<dbReference type="InterPro" id="IPR036388">
    <property type="entry name" value="WH-like_DNA-bd_sf"/>
</dbReference>
<dbReference type="Gene3D" id="3.40.190.10">
    <property type="entry name" value="Periplasmic binding protein-like II"/>
    <property type="match status" value="2"/>
</dbReference>
<dbReference type="PROSITE" id="PS50931">
    <property type="entry name" value="HTH_LYSR"/>
    <property type="match status" value="1"/>
</dbReference>
<dbReference type="Pfam" id="PF00126">
    <property type="entry name" value="HTH_1"/>
    <property type="match status" value="1"/>
</dbReference>
<dbReference type="OrthoDB" id="9813056at2"/>
<keyword evidence="3" id="KW-0238">DNA-binding</keyword>
<dbReference type="Proteomes" id="UP000193963">
    <property type="component" value="Unassembled WGS sequence"/>
</dbReference>
<dbReference type="InterPro" id="IPR000847">
    <property type="entry name" value="LysR_HTH_N"/>
</dbReference>
<dbReference type="PANTHER" id="PTHR30537:SF26">
    <property type="entry name" value="GLYCINE CLEAVAGE SYSTEM TRANSCRIPTIONAL ACTIVATOR"/>
    <property type="match status" value="1"/>
</dbReference>
<proteinExistence type="inferred from homology"/>